<accession>A0AAE1A900</accession>
<feature type="domain" description="CUB" evidence="4">
    <location>
        <begin position="242"/>
        <end position="353"/>
    </location>
</feature>
<dbReference type="FunFam" id="2.60.120.290:FF:000013">
    <property type="entry name" value="Membrane frizzled-related protein"/>
    <property type="match status" value="4"/>
</dbReference>
<evidence type="ECO:0000313" key="6">
    <source>
        <dbReference type="Proteomes" id="UP001283361"/>
    </source>
</evidence>
<keyword evidence="1" id="KW-0677">Repeat</keyword>
<dbReference type="Gene3D" id="2.60.120.290">
    <property type="entry name" value="Spermadhesin, CUB domain"/>
    <property type="match status" value="5"/>
</dbReference>
<dbReference type="InterPro" id="IPR000859">
    <property type="entry name" value="CUB_dom"/>
</dbReference>
<evidence type="ECO:0000259" key="4">
    <source>
        <dbReference type="PROSITE" id="PS01180"/>
    </source>
</evidence>
<reference evidence="5" key="1">
    <citation type="journal article" date="2023" name="G3 (Bethesda)">
        <title>A reference genome for the long-term kleptoplast-retaining sea slug Elysia crispata morphotype clarki.</title>
        <authorList>
            <person name="Eastman K.E."/>
            <person name="Pendleton A.L."/>
            <person name="Shaikh M.A."/>
            <person name="Suttiyut T."/>
            <person name="Ogas R."/>
            <person name="Tomko P."/>
            <person name="Gavelis G."/>
            <person name="Widhalm J.R."/>
            <person name="Wisecaver J.H."/>
        </authorList>
    </citation>
    <scope>NUCLEOTIDE SEQUENCE</scope>
    <source>
        <strain evidence="5">ECLA1</strain>
    </source>
</reference>
<evidence type="ECO:0000256" key="3">
    <source>
        <dbReference type="PROSITE-ProRule" id="PRU00059"/>
    </source>
</evidence>
<feature type="domain" description="CUB" evidence="4">
    <location>
        <begin position="672"/>
        <end position="732"/>
    </location>
</feature>
<evidence type="ECO:0000256" key="2">
    <source>
        <dbReference type="ARBA" id="ARBA00023157"/>
    </source>
</evidence>
<dbReference type="PROSITE" id="PS01180">
    <property type="entry name" value="CUB"/>
    <property type="match status" value="5"/>
</dbReference>
<dbReference type="PANTHER" id="PTHR24251:SF37">
    <property type="entry name" value="CUB DOMAIN-CONTAINING PROTEIN"/>
    <property type="match status" value="1"/>
</dbReference>
<keyword evidence="6" id="KW-1185">Reference proteome</keyword>
<organism evidence="5 6">
    <name type="scientific">Elysia crispata</name>
    <name type="common">lettuce slug</name>
    <dbReference type="NCBI Taxonomy" id="231223"/>
    <lineage>
        <taxon>Eukaryota</taxon>
        <taxon>Metazoa</taxon>
        <taxon>Spiralia</taxon>
        <taxon>Lophotrochozoa</taxon>
        <taxon>Mollusca</taxon>
        <taxon>Gastropoda</taxon>
        <taxon>Heterobranchia</taxon>
        <taxon>Euthyneura</taxon>
        <taxon>Panpulmonata</taxon>
        <taxon>Sacoglossa</taxon>
        <taxon>Placobranchoidea</taxon>
        <taxon>Plakobranchidae</taxon>
        <taxon>Elysia</taxon>
    </lineage>
</organism>
<name>A0AAE1A900_9GAST</name>
<feature type="domain" description="CUB" evidence="4">
    <location>
        <begin position="517"/>
        <end position="629"/>
    </location>
</feature>
<sequence>MCARGSPLFRNPMLYSQASKEPKHLAFYSLHQTYKLQSEDTNQHIWAIMGALSLICIQVVSTGNLLPIRVGCDYVKEIRTAMIFFTALGLSRFTLSHCDPSVMKRRSSELKRSLFLITIFCLVVFCRGCDQILSGNEGTVQSPNYPNDYPNHARCGWTIRTDPGTRVTLKFTSFMLEESGTCRYDSLQIRDGNNRSSALLNKLCGEVRPDPITASGNVMYLEFRSDGSQTRNGFRAQWSIGCNWALTGNGGIIQSPSYPNGYPNNARCVWTIETDPGTQISLNFTAFSLEDGGCQYDTLEIRDGNNQCSPLLNKLCGAAIPNPITASGNVMFLEFHSDGSMTENGFWAQWSADNTTISTNMPTPEVPSSTVPAVPSSTVPAVCGKILTGNGGIFQSPNFPGNYPDNTRCVWTITTDPGFQVHLNFSEFSLEEANGCSFDYVFIRDGNNQSAEMLTKKCGFSIPCPITSTGNEMFIEFRSDGSVTKSGFQATWSADNTTISTNMPTPTVPSSTVPPVCGKILTGNGGIFQSPNFPGNYPDNTRCVWTITTDPGFQVHLNFSEFSLEEANGCSFDYVFIRDGNNQSAEMLTKKCGFSIPCPITSTGNEMFIEFRSDGSVTKSGFQATWSADNTTISTNMPNPTVPSSTVPADNTTISTNMPTPTVPSSTVPPVCGQIMSGNGGIFQSPNFPGNYPDNTRCVWNITADPGFQVHLNFSEFSLEEKLMVAALTMFL</sequence>
<dbReference type="Pfam" id="PF00431">
    <property type="entry name" value="CUB"/>
    <property type="match status" value="5"/>
</dbReference>
<dbReference type="SMART" id="SM00042">
    <property type="entry name" value="CUB"/>
    <property type="match status" value="4"/>
</dbReference>
<comment type="caution">
    <text evidence="5">The sequence shown here is derived from an EMBL/GenBank/DDBJ whole genome shotgun (WGS) entry which is preliminary data.</text>
</comment>
<dbReference type="Proteomes" id="UP001283361">
    <property type="component" value="Unassembled WGS sequence"/>
</dbReference>
<feature type="domain" description="CUB" evidence="4">
    <location>
        <begin position="383"/>
        <end position="495"/>
    </location>
</feature>
<protein>
    <recommendedName>
        <fullName evidence="4">CUB domain-containing protein</fullName>
    </recommendedName>
</protein>
<gene>
    <name evidence="5" type="ORF">RRG08_005004</name>
</gene>
<keyword evidence="2" id="KW-1015">Disulfide bond</keyword>
<dbReference type="CDD" id="cd00041">
    <property type="entry name" value="CUB"/>
    <property type="match status" value="5"/>
</dbReference>
<proteinExistence type="predicted"/>
<dbReference type="SUPFAM" id="SSF49854">
    <property type="entry name" value="Spermadhesin, CUB domain"/>
    <property type="match status" value="5"/>
</dbReference>
<feature type="domain" description="CUB" evidence="4">
    <location>
        <begin position="129"/>
        <end position="241"/>
    </location>
</feature>
<dbReference type="AlphaFoldDB" id="A0AAE1A900"/>
<evidence type="ECO:0000256" key="1">
    <source>
        <dbReference type="ARBA" id="ARBA00022737"/>
    </source>
</evidence>
<evidence type="ECO:0000313" key="5">
    <source>
        <dbReference type="EMBL" id="KAK3783548.1"/>
    </source>
</evidence>
<dbReference type="PANTHER" id="PTHR24251">
    <property type="entry name" value="OVOCHYMASE-RELATED"/>
    <property type="match status" value="1"/>
</dbReference>
<comment type="caution">
    <text evidence="3">Lacks conserved residue(s) required for the propagation of feature annotation.</text>
</comment>
<dbReference type="EMBL" id="JAWDGP010002395">
    <property type="protein sequence ID" value="KAK3783548.1"/>
    <property type="molecule type" value="Genomic_DNA"/>
</dbReference>
<dbReference type="InterPro" id="IPR035914">
    <property type="entry name" value="Sperma_CUB_dom_sf"/>
</dbReference>